<proteinExistence type="predicted"/>
<gene>
    <name evidence="6" type="ORF">A5649_13425</name>
</gene>
<dbReference type="PANTHER" id="PTHR30349">
    <property type="entry name" value="PHAGE INTEGRASE-RELATED"/>
    <property type="match status" value="1"/>
</dbReference>
<feature type="domain" description="Tyr recombinase" evidence="4">
    <location>
        <begin position="172"/>
        <end position="343"/>
    </location>
</feature>
<evidence type="ECO:0000259" key="5">
    <source>
        <dbReference type="PROSITE" id="PS51900"/>
    </source>
</evidence>
<dbReference type="GO" id="GO:0015074">
    <property type="term" value="P:DNA integration"/>
    <property type="evidence" value="ECO:0007669"/>
    <property type="project" value="InterPro"/>
</dbReference>
<reference evidence="6 7" key="1">
    <citation type="submission" date="2016-06" db="EMBL/GenBank/DDBJ databases">
        <authorList>
            <person name="Sutton G."/>
            <person name="Brinkac L."/>
            <person name="Sanka R."/>
            <person name="Adams M."/>
            <person name="Lau E."/>
            <person name="Garcia-Basteiro A."/>
            <person name="Lopez-Varela E."/>
            <person name="Palencia S."/>
        </authorList>
    </citation>
    <scope>NUCLEOTIDE SEQUENCE [LARGE SCALE GENOMIC DNA]</scope>
    <source>
        <strain evidence="6 7">1211594.5</strain>
    </source>
</reference>
<protein>
    <recommendedName>
        <fullName evidence="8">Integrase</fullName>
    </recommendedName>
</protein>
<keyword evidence="1 3" id="KW-0238">DNA-binding</keyword>
<keyword evidence="2" id="KW-0233">DNA recombination</keyword>
<evidence type="ECO:0000259" key="4">
    <source>
        <dbReference type="PROSITE" id="PS51898"/>
    </source>
</evidence>
<dbReference type="GO" id="GO:0003677">
    <property type="term" value="F:DNA binding"/>
    <property type="evidence" value="ECO:0007669"/>
    <property type="project" value="UniProtKB-UniRule"/>
</dbReference>
<dbReference type="Gene3D" id="1.10.443.10">
    <property type="entry name" value="Intergrase catalytic core"/>
    <property type="match status" value="1"/>
</dbReference>
<evidence type="ECO:0000313" key="6">
    <source>
        <dbReference type="EMBL" id="OBK89447.1"/>
    </source>
</evidence>
<comment type="caution">
    <text evidence="6">The sequence shown here is derived from an EMBL/GenBank/DDBJ whole genome shotgun (WGS) entry which is preliminary data.</text>
</comment>
<evidence type="ECO:0000256" key="1">
    <source>
        <dbReference type="ARBA" id="ARBA00023125"/>
    </source>
</evidence>
<dbReference type="AlphaFoldDB" id="A0AA91EYI1"/>
<name>A0AA91EYI1_9MYCO</name>
<dbReference type="SUPFAM" id="SSF56349">
    <property type="entry name" value="DNA breaking-rejoining enzymes"/>
    <property type="match status" value="1"/>
</dbReference>
<evidence type="ECO:0000256" key="3">
    <source>
        <dbReference type="PROSITE-ProRule" id="PRU01248"/>
    </source>
</evidence>
<dbReference type="Pfam" id="PF00589">
    <property type="entry name" value="Phage_integrase"/>
    <property type="match status" value="1"/>
</dbReference>
<organism evidence="6 7">
    <name type="scientific">Mycolicibacter heraklionensis</name>
    <dbReference type="NCBI Taxonomy" id="512402"/>
    <lineage>
        <taxon>Bacteria</taxon>
        <taxon>Bacillati</taxon>
        <taxon>Actinomycetota</taxon>
        <taxon>Actinomycetes</taxon>
        <taxon>Mycobacteriales</taxon>
        <taxon>Mycobacteriaceae</taxon>
        <taxon>Mycolicibacter</taxon>
    </lineage>
</organism>
<dbReference type="EMBL" id="LZME01000007">
    <property type="protein sequence ID" value="OBK89447.1"/>
    <property type="molecule type" value="Genomic_DNA"/>
</dbReference>
<accession>A0AA91EYI1</accession>
<dbReference type="PANTHER" id="PTHR30349:SF64">
    <property type="entry name" value="PROPHAGE INTEGRASE INTD-RELATED"/>
    <property type="match status" value="1"/>
</dbReference>
<dbReference type="Proteomes" id="UP000093712">
    <property type="component" value="Unassembled WGS sequence"/>
</dbReference>
<dbReference type="PROSITE" id="PS51900">
    <property type="entry name" value="CB"/>
    <property type="match status" value="1"/>
</dbReference>
<dbReference type="GO" id="GO:0006310">
    <property type="term" value="P:DNA recombination"/>
    <property type="evidence" value="ECO:0007669"/>
    <property type="project" value="UniProtKB-KW"/>
</dbReference>
<evidence type="ECO:0008006" key="8">
    <source>
        <dbReference type="Google" id="ProtNLM"/>
    </source>
</evidence>
<feature type="domain" description="Core-binding (CB)" evidence="5">
    <location>
        <begin position="72"/>
        <end position="151"/>
    </location>
</feature>
<dbReference type="InterPro" id="IPR011010">
    <property type="entry name" value="DNA_brk_join_enz"/>
</dbReference>
<dbReference type="InterPro" id="IPR013762">
    <property type="entry name" value="Integrase-like_cat_sf"/>
</dbReference>
<dbReference type="InterPro" id="IPR050090">
    <property type="entry name" value="Tyrosine_recombinase_XerCD"/>
</dbReference>
<dbReference type="InterPro" id="IPR002104">
    <property type="entry name" value="Integrase_catalytic"/>
</dbReference>
<sequence>MSTANATNAARLARQRAHRLGLHFHQTGAMGTLTDSDGTVLAQGPLDEVNAYLVARSNPRPSGPAPITSAPPDWVELVDEYLRTLSAAGQRPGSIRLRRIQLYRMARELNCPPEGVTSAALLGWFGRQQDWSPEARHSYRCAVRGFFGWAHKFDRTPTNYAAVLPKVRIPKAPPRPASDQAWSTAMAAASPRVRLMLRLAGEAGLRRAEVAQVHTHDLIDLDGRPNLIVNGKGGKRRVLPITASLADEIRAGAAGHTAGMQPRGYLFPDGSGGHITADHVGRMVKMVLPPGWTMHQLRHRFATKAYRGSGNLRAVQDLLGHESVATTQRYTAVDGDELRAAMLAASE</sequence>
<dbReference type="RefSeq" id="WP_065038712.1">
    <property type="nucleotide sequence ID" value="NZ_LZME01000007.1"/>
</dbReference>
<dbReference type="PROSITE" id="PS51898">
    <property type="entry name" value="TYR_RECOMBINASE"/>
    <property type="match status" value="1"/>
</dbReference>
<evidence type="ECO:0000256" key="2">
    <source>
        <dbReference type="ARBA" id="ARBA00023172"/>
    </source>
</evidence>
<dbReference type="InterPro" id="IPR044068">
    <property type="entry name" value="CB"/>
</dbReference>
<evidence type="ECO:0000313" key="7">
    <source>
        <dbReference type="Proteomes" id="UP000093712"/>
    </source>
</evidence>